<dbReference type="InterPro" id="IPR037524">
    <property type="entry name" value="PA14/GLEYA"/>
</dbReference>
<protein>
    <submittedName>
        <fullName evidence="9">Cytochrome c</fullName>
    </submittedName>
</protein>
<evidence type="ECO:0000256" key="4">
    <source>
        <dbReference type="PROSITE-ProRule" id="PRU00433"/>
    </source>
</evidence>
<evidence type="ECO:0000259" key="7">
    <source>
        <dbReference type="PROSITE" id="PS51007"/>
    </source>
</evidence>
<keyword evidence="2 4" id="KW-0479">Metal-binding</keyword>
<reference evidence="9 10" key="1">
    <citation type="journal article" date="2016" name="Front. Microbiol.">
        <title>Fuerstia marisgermanicae gen. nov., sp. nov., an Unusual Member of the Phylum Planctomycetes from the German Wadden Sea.</title>
        <authorList>
            <person name="Kohn T."/>
            <person name="Heuer A."/>
            <person name="Jogler M."/>
            <person name="Vollmers J."/>
            <person name="Boedeker C."/>
            <person name="Bunk B."/>
            <person name="Rast P."/>
            <person name="Borchert D."/>
            <person name="Glockner I."/>
            <person name="Freese H.M."/>
            <person name="Klenk H.P."/>
            <person name="Overmann J."/>
            <person name="Kaster A.K."/>
            <person name="Rohde M."/>
            <person name="Wiegand S."/>
            <person name="Jogler C."/>
        </authorList>
    </citation>
    <scope>NUCLEOTIDE SEQUENCE [LARGE SCALE GENOMIC DNA]</scope>
    <source>
        <strain evidence="9 10">NH11</strain>
    </source>
</reference>
<dbReference type="Pfam" id="PF07631">
    <property type="entry name" value="PSD4"/>
    <property type="match status" value="1"/>
</dbReference>
<dbReference type="Gene3D" id="3.90.182.10">
    <property type="entry name" value="Toxin - Anthrax Protective Antigen,domain 1"/>
    <property type="match status" value="1"/>
</dbReference>
<dbReference type="SMART" id="SM00758">
    <property type="entry name" value="PA14"/>
    <property type="match status" value="1"/>
</dbReference>
<dbReference type="InterPro" id="IPR013042">
    <property type="entry name" value="DUF1592"/>
</dbReference>
<dbReference type="GO" id="GO:0020037">
    <property type="term" value="F:heme binding"/>
    <property type="evidence" value="ECO:0007669"/>
    <property type="project" value="InterPro"/>
</dbReference>
<dbReference type="OrthoDB" id="175242at2"/>
<evidence type="ECO:0000256" key="2">
    <source>
        <dbReference type="ARBA" id="ARBA00022723"/>
    </source>
</evidence>
<evidence type="ECO:0000256" key="6">
    <source>
        <dbReference type="SAM" id="SignalP"/>
    </source>
</evidence>
<evidence type="ECO:0000313" key="10">
    <source>
        <dbReference type="Proteomes" id="UP000187735"/>
    </source>
</evidence>
<feature type="compositionally biased region" description="Pro residues" evidence="5">
    <location>
        <begin position="605"/>
        <end position="617"/>
    </location>
</feature>
<name>A0A1P8WJB0_9PLAN</name>
<dbReference type="STRING" id="1891926.Fuma_03766"/>
<evidence type="ECO:0000259" key="8">
    <source>
        <dbReference type="PROSITE" id="PS51820"/>
    </source>
</evidence>
<proteinExistence type="predicted"/>
<dbReference type="InterPro" id="IPR036909">
    <property type="entry name" value="Cyt_c-like_dom_sf"/>
</dbReference>
<gene>
    <name evidence="9" type="ORF">Fuma_03766</name>
</gene>
<dbReference type="RefSeq" id="WP_077025501.1">
    <property type="nucleotide sequence ID" value="NZ_CP017641.1"/>
</dbReference>
<dbReference type="Pfam" id="PF07637">
    <property type="entry name" value="PSD5"/>
    <property type="match status" value="1"/>
</dbReference>
<dbReference type="Pfam" id="PF07691">
    <property type="entry name" value="PA14"/>
    <property type="match status" value="1"/>
</dbReference>
<dbReference type="Proteomes" id="UP000187735">
    <property type="component" value="Chromosome"/>
</dbReference>
<feature type="domain" description="PA14" evidence="8">
    <location>
        <begin position="143"/>
        <end position="288"/>
    </location>
</feature>
<dbReference type="PROSITE" id="PS51007">
    <property type="entry name" value="CYTC"/>
    <property type="match status" value="1"/>
</dbReference>
<dbReference type="InterPro" id="IPR013043">
    <property type="entry name" value="DUF1595"/>
</dbReference>
<dbReference type="SUPFAM" id="SSF56988">
    <property type="entry name" value="Anthrax protective antigen"/>
    <property type="match status" value="1"/>
</dbReference>
<dbReference type="GO" id="GO:0009055">
    <property type="term" value="F:electron transfer activity"/>
    <property type="evidence" value="ECO:0007669"/>
    <property type="project" value="InterPro"/>
</dbReference>
<dbReference type="Pfam" id="PF07627">
    <property type="entry name" value="PSCyt3"/>
    <property type="match status" value="1"/>
</dbReference>
<feature type="region of interest" description="Disordered" evidence="5">
    <location>
        <begin position="605"/>
        <end position="631"/>
    </location>
</feature>
<sequence precursor="true">MRVPFCKILGILLLLAPPFCTQVVSDDATQQRGAKVFADQCASCHGAKGEGTSDTYPEALFGDQPTIDLAEYIDKAMPEGEPELCTGDDAKAVAEWMQQAFYSPEAQARINPPRRKLSRLTVSQYRNAIADLGESFAWFNQPDDKQGLAARYYTSRHFRHKDKAFERIDPVIDFQFGEATPDKEKIPKNEEFSIHWEGSLLVDETGWYDFVVKTENGARLYVNGKDTPLIDAWVKSGYDTEYRGSRFLLAGRLYPLKLEWFTFKEKTASVGLWWKPPHGVDQPIPARHLSPQTTPEVVVVEASFPPDDRSDGYIRGTSVSQEWDEATTFAAIEAVDRFFTLLPSMAKLKKDDSDEDRTKKLREFCETFAYRAFRRPVSDAEKQTYVAAQFESAKHTDDAVRRSLLAILKSPRFLYREVTGEQDLFTQASRLSFALMDSIPDSNLLQAASKGWIKDDKGLRDQAWRLLSSYRGKVRLQEFLRVWMNLERLEEVGKDSELYPDFTPELVSDMRTSLELLLEEAADSDDGFRILLTTKDTWMNERMAEFYKAPKPPEDGFQKVAFEPNHRSGITSHPFMLSGLAYHNASSPIHRGVFLSRGILGRALKPPPDSVAPVPPDLEPDLTTRERTSRQTSPTMCFNCHKMINALGFPLEQFDAVGRFREEEKGKPIDASGGYRPRSGESVEFVGATELAEFLVKSHETHRSFARQLFHHMVQQPILAYGPDTIDQLANYFAEHEFDMKKLMVEIAVRSAGYSQPPTNSGATDG</sequence>
<dbReference type="InterPro" id="IPR011658">
    <property type="entry name" value="PA14_dom"/>
</dbReference>
<dbReference type="Gene3D" id="1.10.760.10">
    <property type="entry name" value="Cytochrome c-like domain"/>
    <property type="match status" value="1"/>
</dbReference>
<keyword evidence="10" id="KW-1185">Reference proteome</keyword>
<dbReference type="AlphaFoldDB" id="A0A1P8WJB0"/>
<keyword evidence="1 4" id="KW-0349">Heme</keyword>
<dbReference type="KEGG" id="fmr:Fuma_03766"/>
<dbReference type="SUPFAM" id="SSF46626">
    <property type="entry name" value="Cytochrome c"/>
    <property type="match status" value="1"/>
</dbReference>
<dbReference type="EMBL" id="CP017641">
    <property type="protein sequence ID" value="APZ94143.1"/>
    <property type="molecule type" value="Genomic_DNA"/>
</dbReference>
<dbReference type="InterPro" id="IPR013039">
    <property type="entry name" value="DUF1588"/>
</dbReference>
<accession>A0A1P8WJB0</accession>
<evidence type="ECO:0000256" key="3">
    <source>
        <dbReference type="ARBA" id="ARBA00023004"/>
    </source>
</evidence>
<keyword evidence="6" id="KW-0732">Signal</keyword>
<keyword evidence="3 4" id="KW-0408">Iron</keyword>
<evidence type="ECO:0000256" key="1">
    <source>
        <dbReference type="ARBA" id="ARBA00022617"/>
    </source>
</evidence>
<feature type="signal peptide" evidence="6">
    <location>
        <begin position="1"/>
        <end position="21"/>
    </location>
</feature>
<evidence type="ECO:0000313" key="9">
    <source>
        <dbReference type="EMBL" id="APZ94143.1"/>
    </source>
</evidence>
<dbReference type="Pfam" id="PF13442">
    <property type="entry name" value="Cytochrome_CBB3"/>
    <property type="match status" value="1"/>
</dbReference>
<feature type="domain" description="Cytochrome c" evidence="7">
    <location>
        <begin position="28"/>
        <end position="101"/>
    </location>
</feature>
<dbReference type="InterPro" id="IPR009056">
    <property type="entry name" value="Cyt_c-like_dom"/>
</dbReference>
<evidence type="ECO:0000256" key="5">
    <source>
        <dbReference type="SAM" id="MobiDB-lite"/>
    </source>
</evidence>
<dbReference type="PROSITE" id="PS51820">
    <property type="entry name" value="PA14"/>
    <property type="match status" value="1"/>
</dbReference>
<dbReference type="GO" id="GO:0046872">
    <property type="term" value="F:metal ion binding"/>
    <property type="evidence" value="ECO:0007669"/>
    <property type="project" value="UniProtKB-KW"/>
</dbReference>
<feature type="chain" id="PRO_5012410889" evidence="6">
    <location>
        <begin position="22"/>
        <end position="766"/>
    </location>
</feature>
<organism evidence="9 10">
    <name type="scientific">Fuerstiella marisgermanici</name>
    <dbReference type="NCBI Taxonomy" id="1891926"/>
    <lineage>
        <taxon>Bacteria</taxon>
        <taxon>Pseudomonadati</taxon>
        <taxon>Planctomycetota</taxon>
        <taxon>Planctomycetia</taxon>
        <taxon>Planctomycetales</taxon>
        <taxon>Planctomycetaceae</taxon>
        <taxon>Fuerstiella</taxon>
    </lineage>
</organism>